<sequence>MPRPQFMHVGRAHHPSWIHCQHARGQRRCRQGHHGRTQRGTVPLLTDLVPSSPHGFAVGDATAGDEGSATAVATYVGGRGAVAGEERAPPLLGVMPAFGGWKGAEMLVGKKAVSSPVVVGARLRGGGGGCGCRWRAAKPAAGGVAAPHGGKDPTREAEPEASTEATRCFYFRGREENGGAGMGIEPSPLEHRAVRVRGEAPPRRAIGRFPRWRPRRFLTSVFSRLEGFRSGGQVFFR</sequence>
<name>A0A811R5Y5_9POAL</name>
<accession>A0A811R5Y5</accession>
<proteinExistence type="predicted"/>
<organism evidence="2 3">
    <name type="scientific">Miscanthus lutarioriparius</name>
    <dbReference type="NCBI Taxonomy" id="422564"/>
    <lineage>
        <taxon>Eukaryota</taxon>
        <taxon>Viridiplantae</taxon>
        <taxon>Streptophyta</taxon>
        <taxon>Embryophyta</taxon>
        <taxon>Tracheophyta</taxon>
        <taxon>Spermatophyta</taxon>
        <taxon>Magnoliopsida</taxon>
        <taxon>Liliopsida</taxon>
        <taxon>Poales</taxon>
        <taxon>Poaceae</taxon>
        <taxon>PACMAD clade</taxon>
        <taxon>Panicoideae</taxon>
        <taxon>Andropogonodae</taxon>
        <taxon>Andropogoneae</taxon>
        <taxon>Saccharinae</taxon>
        <taxon>Miscanthus</taxon>
    </lineage>
</organism>
<evidence type="ECO:0000313" key="3">
    <source>
        <dbReference type="Proteomes" id="UP000604825"/>
    </source>
</evidence>
<dbReference type="AlphaFoldDB" id="A0A811R5Y5"/>
<protein>
    <submittedName>
        <fullName evidence="2">Uncharacterized protein</fullName>
    </submittedName>
</protein>
<evidence type="ECO:0000256" key="1">
    <source>
        <dbReference type="SAM" id="MobiDB-lite"/>
    </source>
</evidence>
<keyword evidence="3" id="KW-1185">Reference proteome</keyword>
<evidence type="ECO:0000313" key="2">
    <source>
        <dbReference type="EMBL" id="CAD6265448.1"/>
    </source>
</evidence>
<dbReference type="EMBL" id="CAJGYO010000013">
    <property type="protein sequence ID" value="CAD6265448.1"/>
    <property type="molecule type" value="Genomic_DNA"/>
</dbReference>
<gene>
    <name evidence="2" type="ORF">NCGR_LOCUS48753</name>
</gene>
<feature type="compositionally biased region" description="Basic and acidic residues" evidence="1">
    <location>
        <begin position="149"/>
        <end position="158"/>
    </location>
</feature>
<reference evidence="2" key="1">
    <citation type="submission" date="2020-10" db="EMBL/GenBank/DDBJ databases">
        <authorList>
            <person name="Han B."/>
            <person name="Lu T."/>
            <person name="Zhao Q."/>
            <person name="Huang X."/>
            <person name="Zhao Y."/>
        </authorList>
    </citation>
    <scope>NUCLEOTIDE SEQUENCE</scope>
</reference>
<feature type="region of interest" description="Disordered" evidence="1">
    <location>
        <begin position="141"/>
        <end position="163"/>
    </location>
</feature>
<dbReference type="Proteomes" id="UP000604825">
    <property type="component" value="Unassembled WGS sequence"/>
</dbReference>
<comment type="caution">
    <text evidence="2">The sequence shown here is derived from an EMBL/GenBank/DDBJ whole genome shotgun (WGS) entry which is preliminary data.</text>
</comment>